<feature type="domain" description="DUF11" evidence="2">
    <location>
        <begin position="393"/>
        <end position="502"/>
    </location>
</feature>
<dbReference type="AlphaFoldDB" id="A0A4Q5M0K7"/>
<proteinExistence type="predicted"/>
<evidence type="ECO:0000256" key="1">
    <source>
        <dbReference type="SAM" id="SignalP"/>
    </source>
</evidence>
<dbReference type="Pfam" id="PF01345">
    <property type="entry name" value="DUF11"/>
    <property type="match status" value="1"/>
</dbReference>
<evidence type="ECO:0000313" key="4">
    <source>
        <dbReference type="Proteomes" id="UP000293162"/>
    </source>
</evidence>
<gene>
    <name evidence="3" type="ORF">EWM59_10135</name>
</gene>
<dbReference type="InterPro" id="IPR047589">
    <property type="entry name" value="DUF11_rpt"/>
</dbReference>
<dbReference type="InterPro" id="IPR028974">
    <property type="entry name" value="TSP_type-3_rpt"/>
</dbReference>
<accession>A0A4Q5M0K7</accession>
<evidence type="ECO:0000259" key="2">
    <source>
        <dbReference type="Pfam" id="PF01345"/>
    </source>
</evidence>
<keyword evidence="1" id="KW-0732">Signal</keyword>
<keyword evidence="4" id="KW-1185">Reference proteome</keyword>
<evidence type="ECO:0000313" key="3">
    <source>
        <dbReference type="EMBL" id="RYU95714.1"/>
    </source>
</evidence>
<reference evidence="3 4" key="1">
    <citation type="submission" date="2019-02" db="EMBL/GenBank/DDBJ databases">
        <title>Bacterial novel species Emticicia sp. 17J42-9 isolated from soil.</title>
        <authorList>
            <person name="Jung H.-Y."/>
        </authorList>
    </citation>
    <scope>NUCLEOTIDE SEQUENCE [LARGE SCALE GENOMIC DNA]</scope>
    <source>
        <strain evidence="3 4">17J42-9</strain>
    </source>
</reference>
<dbReference type="Proteomes" id="UP000293162">
    <property type="component" value="Unassembled WGS sequence"/>
</dbReference>
<protein>
    <submittedName>
        <fullName evidence="3">DUF11 domain-containing protein</fullName>
    </submittedName>
</protein>
<dbReference type="InterPro" id="IPR001434">
    <property type="entry name" value="OmcB-like_DUF11"/>
</dbReference>
<dbReference type="InterPro" id="IPR013783">
    <property type="entry name" value="Ig-like_fold"/>
</dbReference>
<comment type="caution">
    <text evidence="3">The sequence shown here is derived from an EMBL/GenBank/DDBJ whole genome shotgun (WGS) entry which is preliminary data.</text>
</comment>
<dbReference type="OrthoDB" id="2582440at2"/>
<dbReference type="NCBIfam" id="TIGR01451">
    <property type="entry name" value="B_ant_repeat"/>
    <property type="match status" value="1"/>
</dbReference>
<dbReference type="Gene3D" id="4.10.1080.10">
    <property type="entry name" value="TSP type-3 repeat"/>
    <property type="match status" value="1"/>
</dbReference>
<dbReference type="GO" id="GO:0005509">
    <property type="term" value="F:calcium ion binding"/>
    <property type="evidence" value="ECO:0007669"/>
    <property type="project" value="InterPro"/>
</dbReference>
<feature type="chain" id="PRO_5020389953" evidence="1">
    <location>
        <begin position="24"/>
        <end position="766"/>
    </location>
</feature>
<organism evidence="3 4">
    <name type="scientific">Emticicia agri</name>
    <dbReference type="NCBI Taxonomy" id="2492393"/>
    <lineage>
        <taxon>Bacteria</taxon>
        <taxon>Pseudomonadati</taxon>
        <taxon>Bacteroidota</taxon>
        <taxon>Cytophagia</taxon>
        <taxon>Cytophagales</taxon>
        <taxon>Leadbetterellaceae</taxon>
        <taxon>Emticicia</taxon>
    </lineage>
</organism>
<dbReference type="SUPFAM" id="SSF103647">
    <property type="entry name" value="TSP type-3 repeat"/>
    <property type="match status" value="1"/>
</dbReference>
<feature type="signal peptide" evidence="1">
    <location>
        <begin position="1"/>
        <end position="23"/>
    </location>
</feature>
<dbReference type="EMBL" id="SEWF01000012">
    <property type="protein sequence ID" value="RYU95714.1"/>
    <property type="molecule type" value="Genomic_DNA"/>
</dbReference>
<name>A0A4Q5M0K7_9BACT</name>
<dbReference type="Gene3D" id="2.60.40.10">
    <property type="entry name" value="Immunoglobulins"/>
    <property type="match status" value="1"/>
</dbReference>
<sequence>MVTMKTTCKLLLLVLLASGMAFGQQTIENNRICLDPIAGTGAYVGTPLGGGVCALCNIQNPGNVVDGNLGNYATVTLGAQVLSNYNMMIVRDSLQYYPAGNAAGFIIGPDAGLLNTAILSNLSIQTYRNGVLQQTATVGGSPALNLAVLQNTSTGKQVLSFITSSDFDEVRLVANGTVSLLTTLRIYEAFEGPASCAIDCTTDLTGSLASGAPTTGSSGLCLGASTNNPNFLTDADSTNFANITIPLGVACTRYIQMTAASTYPAGTFAGFVVQNAGTLLSATLLGGITISTYESGTLRESFSGASLASAVALSGASPMYQLGFKTTLAFNQIRITVSGVSVLADLNIYYAYIKLDTDNDGVPDCIDKCASGSDLLDTDGDGTPDGCDTNAIDLSLAKTVNNSTPAEGGTVVFTITATRDNTTQNATGVRVTDILPAGLTYVSHSAGTGTFYTPGTGIWNIGSALGGTTNSIALTITATVDTVGVLSNVAQITASNETDTDNASVQDHIASACVSVPVQICQGQSITLIAPLAGSYQWYRNDTLIVSATNDSLIVTTSGNYTVNFTSTSGCLSGNCCPVIIDVNALPSISAGADVAACAGTTSTLTATGTGTFLWNTGATTATISVSPTLTTNYTVTITDALGCSNSDTVTVTSNPAPLSANALAICNNNGTTGDASDDTFTIILNPSGGSGGNYSVTLNGSAVPGTFTYGVASAPISAGLISTGSKTLIITDSNTCALSTLVSPPAACSSCPPKVCVPITIVRSE</sequence>